<feature type="transmembrane region" description="Helical" evidence="10">
    <location>
        <begin position="62"/>
        <end position="83"/>
    </location>
</feature>
<dbReference type="GO" id="GO:0046961">
    <property type="term" value="F:proton-transporting ATPase activity, rotational mechanism"/>
    <property type="evidence" value="ECO:0007669"/>
    <property type="project" value="InterPro"/>
</dbReference>
<protein>
    <recommendedName>
        <fullName evidence="10">V-type proton ATPase proteolipid subunit</fullName>
    </recommendedName>
</protein>
<dbReference type="AlphaFoldDB" id="A0A0V1N1M9"/>
<dbReference type="InterPro" id="IPR035921">
    <property type="entry name" value="F/V-ATP_Csub_sf"/>
</dbReference>
<evidence type="ECO:0000256" key="3">
    <source>
        <dbReference type="ARBA" id="ARBA00022448"/>
    </source>
</evidence>
<feature type="domain" description="V-ATPase proteolipid subunit C-like" evidence="11">
    <location>
        <begin position="101"/>
        <end position="160"/>
    </location>
</feature>
<keyword evidence="7 10" id="KW-0406">Ion transport</keyword>
<dbReference type="FunFam" id="1.20.120.610:FF:000001">
    <property type="entry name" value="V-type proton ATPase proteolipid subunit"/>
    <property type="match status" value="1"/>
</dbReference>
<keyword evidence="10" id="KW-0926">Vacuole</keyword>
<feature type="domain" description="V-ATPase proteolipid subunit C-like" evidence="11">
    <location>
        <begin position="23"/>
        <end position="82"/>
    </location>
</feature>
<evidence type="ECO:0000256" key="2">
    <source>
        <dbReference type="ARBA" id="ARBA00007296"/>
    </source>
</evidence>
<dbReference type="GO" id="GO:0005774">
    <property type="term" value="C:vacuolar membrane"/>
    <property type="evidence" value="ECO:0007669"/>
    <property type="project" value="UniProtKB-SubCell"/>
</dbReference>
<keyword evidence="13" id="KW-1185">Reference proteome</keyword>
<feature type="transmembrane region" description="Helical" evidence="10">
    <location>
        <begin position="103"/>
        <end position="123"/>
    </location>
</feature>
<keyword evidence="5 10" id="KW-0375">Hydrogen ion transport</keyword>
<evidence type="ECO:0000256" key="1">
    <source>
        <dbReference type="ARBA" id="ARBA00004141"/>
    </source>
</evidence>
<keyword evidence="8 10" id="KW-0472">Membrane</keyword>
<evidence type="ECO:0000256" key="4">
    <source>
        <dbReference type="ARBA" id="ARBA00022692"/>
    </source>
</evidence>
<sequence>MATPEEYSKLELSPVYSPFFGVLGASAAMIFTALGAAYGTAKSGTGISAMAVMRPELIMKCIIPVVMAGIIGIYGLVVSVIIAQSLNPAPDYSLFKGFCSLGAGLAVGLSGLAAGYAIGIVGDAGVRGTAQQPRLFVGMILILIFAEVLGLYGLIVALILGTNCTSFTGETVPDADHPRARGGSVGELQETDSANVPLFYLMLLWTITSKTGPNLCHNIKLTVENFPQLITKQSVGFIEFFKTAAVCSVVCGDDDLQGKAICCLLTRVENADWVGQ</sequence>
<feature type="transmembrane region" description="Helical" evidence="10">
    <location>
        <begin position="20"/>
        <end position="41"/>
    </location>
</feature>
<proteinExistence type="inferred from homology"/>
<keyword evidence="4 10" id="KW-0812">Transmembrane</keyword>
<evidence type="ECO:0000256" key="9">
    <source>
        <dbReference type="ARBA" id="ARBA00046574"/>
    </source>
</evidence>
<dbReference type="GO" id="GO:0033179">
    <property type="term" value="C:proton-transporting V-type ATPase, V0 domain"/>
    <property type="evidence" value="ECO:0007669"/>
    <property type="project" value="InterPro"/>
</dbReference>
<dbReference type="CDD" id="cd18175">
    <property type="entry name" value="ATP-synt_Vo_c_ATP6C_rpt1"/>
    <property type="match status" value="1"/>
</dbReference>
<dbReference type="Gene3D" id="1.20.120.610">
    <property type="entry name" value="lithium bound rotor ring of v- atpase"/>
    <property type="match status" value="1"/>
</dbReference>
<dbReference type="CDD" id="cd18176">
    <property type="entry name" value="ATP-synt_Vo_c_ATP6C_rpt2"/>
    <property type="match status" value="1"/>
</dbReference>
<dbReference type="Proteomes" id="UP000054843">
    <property type="component" value="Unassembled WGS sequence"/>
</dbReference>
<feature type="transmembrane region" description="Helical" evidence="10">
    <location>
        <begin position="135"/>
        <end position="160"/>
    </location>
</feature>
<dbReference type="STRING" id="268474.A0A0V1N1M9"/>
<name>A0A0V1N1M9_9BILA</name>
<dbReference type="EMBL" id="JYDO01000016">
    <property type="protein sequence ID" value="KRZ77807.1"/>
    <property type="molecule type" value="Genomic_DNA"/>
</dbReference>
<dbReference type="SUPFAM" id="SSF81333">
    <property type="entry name" value="F1F0 ATP synthase subunit C"/>
    <property type="match status" value="2"/>
</dbReference>
<evidence type="ECO:0000259" key="11">
    <source>
        <dbReference type="Pfam" id="PF00137"/>
    </source>
</evidence>
<dbReference type="InterPro" id="IPR002379">
    <property type="entry name" value="ATPase_proteolipid_c-like_dom"/>
</dbReference>
<evidence type="ECO:0000256" key="6">
    <source>
        <dbReference type="ARBA" id="ARBA00022989"/>
    </source>
</evidence>
<keyword evidence="6 10" id="KW-1133">Transmembrane helix</keyword>
<reference evidence="12 13" key="1">
    <citation type="submission" date="2015-01" db="EMBL/GenBank/DDBJ databases">
        <title>Evolution of Trichinella species and genotypes.</title>
        <authorList>
            <person name="Korhonen P.K."/>
            <person name="Edoardo P."/>
            <person name="Giuseppe L.R."/>
            <person name="Gasser R.B."/>
        </authorList>
    </citation>
    <scope>NUCLEOTIDE SEQUENCE [LARGE SCALE GENOMIC DNA]</scope>
    <source>
        <strain evidence="12">ISS1980</strain>
    </source>
</reference>
<comment type="subunit">
    <text evidence="9">V-ATPase is a heteromultimeric enzyme made up of two complexes: the ATP-hydrolytic V1 complex and the proton translocation V0 complex. The V1 complex consists of three catalytic AB heterodimers that form a heterohexamer, three peripheral stalks each consisting of EG heterodimers, one central rotor including subunits D and F, and the regulatory subunits C and H. The proton translocation complex V0 consists of the proton transport subunit a, a ring of proteolipid subunits c9c'', rotary subunit d, subunits e and f, and the accessory subunits vah-19/Ac45 and vah-20/PRR.</text>
</comment>
<evidence type="ECO:0000256" key="8">
    <source>
        <dbReference type="ARBA" id="ARBA00023136"/>
    </source>
</evidence>
<comment type="function">
    <text evidence="10">Proton-conducting pore forming of the V0 complex of vacuolar(H+)-ATPase (V-ATPase), a multisubunit enzyme composed of a peripheral complex (V1) that hydrolyzes ATP and a membrane integral complex (V0) that translocates protons. V-ATPase is responsible for acidifying and maintaining the pH of intracellular compartments and in some cell types, is targeted to the plasma membrane, where it is responsible for acidifying the extracellular environment.</text>
</comment>
<comment type="subcellular location">
    <subcellularLocation>
        <location evidence="1">Membrane</location>
        <topology evidence="1">Multi-pass membrane protein</topology>
    </subcellularLocation>
    <subcellularLocation>
        <location evidence="10">Vacuole membrane</location>
        <topology evidence="10">Multi-pass membrane protein</topology>
    </subcellularLocation>
</comment>
<organism evidence="12 13">
    <name type="scientific">Trichinella papuae</name>
    <dbReference type="NCBI Taxonomy" id="268474"/>
    <lineage>
        <taxon>Eukaryota</taxon>
        <taxon>Metazoa</taxon>
        <taxon>Ecdysozoa</taxon>
        <taxon>Nematoda</taxon>
        <taxon>Enoplea</taxon>
        <taxon>Dorylaimia</taxon>
        <taxon>Trichinellida</taxon>
        <taxon>Trichinellidae</taxon>
        <taxon>Trichinella</taxon>
    </lineage>
</organism>
<gene>
    <name evidence="12" type="ORF">T10_4409</name>
</gene>
<dbReference type="InterPro" id="IPR000245">
    <property type="entry name" value="ATPase_proteolipid_csu"/>
</dbReference>
<dbReference type="PANTHER" id="PTHR10263">
    <property type="entry name" value="V-TYPE PROTON ATPASE PROTEOLIPID SUBUNIT"/>
    <property type="match status" value="1"/>
</dbReference>
<evidence type="ECO:0000313" key="13">
    <source>
        <dbReference type="Proteomes" id="UP000054843"/>
    </source>
</evidence>
<accession>A0A0V1N1M9</accession>
<dbReference type="PRINTS" id="PR00122">
    <property type="entry name" value="VACATPASE"/>
</dbReference>
<dbReference type="GO" id="GO:0007042">
    <property type="term" value="P:lysosomal lumen acidification"/>
    <property type="evidence" value="ECO:0007669"/>
    <property type="project" value="UniProtKB-ARBA"/>
</dbReference>
<dbReference type="OrthoDB" id="1744869at2759"/>
<comment type="caution">
    <text evidence="12">The sequence shown here is derived from an EMBL/GenBank/DDBJ whole genome shotgun (WGS) entry which is preliminary data.</text>
</comment>
<keyword evidence="3 10" id="KW-0813">Transport</keyword>
<comment type="similarity">
    <text evidence="2 10">Belongs to the V-ATPase proteolipid subunit family.</text>
</comment>
<dbReference type="InterPro" id="IPR011555">
    <property type="entry name" value="ATPase_proteolipid_su_C_euk"/>
</dbReference>
<evidence type="ECO:0000256" key="7">
    <source>
        <dbReference type="ARBA" id="ARBA00023065"/>
    </source>
</evidence>
<evidence type="ECO:0000313" key="12">
    <source>
        <dbReference type="EMBL" id="KRZ77807.1"/>
    </source>
</evidence>
<evidence type="ECO:0000256" key="10">
    <source>
        <dbReference type="RuleBase" id="RU363060"/>
    </source>
</evidence>
<dbReference type="Pfam" id="PF00137">
    <property type="entry name" value="ATP-synt_C"/>
    <property type="match status" value="2"/>
</dbReference>
<evidence type="ECO:0000256" key="5">
    <source>
        <dbReference type="ARBA" id="ARBA00022781"/>
    </source>
</evidence>
<dbReference type="NCBIfam" id="TIGR01100">
    <property type="entry name" value="V_ATP_synt_C"/>
    <property type="match status" value="1"/>
</dbReference>